<reference evidence="2 3" key="1">
    <citation type="journal article" date="2022" name="Nat. Genet.">
        <title>Improved pea reference genome and pan-genome highlight genomic features and evolutionary characteristics.</title>
        <authorList>
            <person name="Yang T."/>
            <person name="Liu R."/>
            <person name="Luo Y."/>
            <person name="Hu S."/>
            <person name="Wang D."/>
            <person name="Wang C."/>
            <person name="Pandey M.K."/>
            <person name="Ge S."/>
            <person name="Xu Q."/>
            <person name="Li N."/>
            <person name="Li G."/>
            <person name="Huang Y."/>
            <person name="Saxena R.K."/>
            <person name="Ji Y."/>
            <person name="Li M."/>
            <person name="Yan X."/>
            <person name="He Y."/>
            <person name="Liu Y."/>
            <person name="Wang X."/>
            <person name="Xiang C."/>
            <person name="Varshney R.K."/>
            <person name="Ding H."/>
            <person name="Gao S."/>
            <person name="Zong X."/>
        </authorList>
    </citation>
    <scope>NUCLEOTIDE SEQUENCE [LARGE SCALE GENOMIC DNA]</scope>
    <source>
        <strain evidence="2 3">cv. Zhongwan 6</strain>
    </source>
</reference>
<feature type="non-terminal residue" evidence="2">
    <location>
        <position position="1"/>
    </location>
</feature>
<accession>A0A9D4Y7Z8</accession>
<feature type="region of interest" description="Disordered" evidence="1">
    <location>
        <begin position="1"/>
        <end position="46"/>
    </location>
</feature>
<evidence type="ECO:0000256" key="1">
    <source>
        <dbReference type="SAM" id="MobiDB-lite"/>
    </source>
</evidence>
<proteinExistence type="predicted"/>
<name>A0A9D4Y7Z8_PEA</name>
<evidence type="ECO:0000313" key="3">
    <source>
        <dbReference type="Proteomes" id="UP001058974"/>
    </source>
</evidence>
<dbReference type="Gramene" id="Psat02G0128400-T1">
    <property type="protein sequence ID" value="KAI5434384.1"/>
    <property type="gene ID" value="KIW84_021284"/>
</dbReference>
<dbReference type="PANTHER" id="PTHR37911">
    <property type="entry name" value="OSJNBA0067K08.20 PROTEIN"/>
    <property type="match status" value="1"/>
</dbReference>
<keyword evidence="3" id="KW-1185">Reference proteome</keyword>
<dbReference type="PANTHER" id="PTHR37911:SF1">
    <property type="entry name" value="OS04G0497900 PROTEIN"/>
    <property type="match status" value="1"/>
</dbReference>
<comment type="caution">
    <text evidence="2">The sequence shown here is derived from an EMBL/GenBank/DDBJ whole genome shotgun (WGS) entry which is preliminary data.</text>
</comment>
<dbReference type="AlphaFoldDB" id="A0A9D4Y7Z8"/>
<sequence>DDENDEEEEEEEEEEEIDDFDVNEDQNLVTDMEESEDGKFHTMDEDEKDWKEFRKSTNSAEAMENMARKSVELSTKLYKKQMMTAEKAEEETMHDSVDGEETALRGKRAKVGPEEWKYVGLGPWRKKIKKSKLPPDQFLRAAIRPFTYRNLVKEIVLTRHAILDGDIGKKE</sequence>
<evidence type="ECO:0000313" key="2">
    <source>
        <dbReference type="EMBL" id="KAI5434384.1"/>
    </source>
</evidence>
<gene>
    <name evidence="2" type="ORF">KIW84_021284</name>
</gene>
<organism evidence="2 3">
    <name type="scientific">Pisum sativum</name>
    <name type="common">Garden pea</name>
    <name type="synonym">Lathyrus oleraceus</name>
    <dbReference type="NCBI Taxonomy" id="3888"/>
    <lineage>
        <taxon>Eukaryota</taxon>
        <taxon>Viridiplantae</taxon>
        <taxon>Streptophyta</taxon>
        <taxon>Embryophyta</taxon>
        <taxon>Tracheophyta</taxon>
        <taxon>Spermatophyta</taxon>
        <taxon>Magnoliopsida</taxon>
        <taxon>eudicotyledons</taxon>
        <taxon>Gunneridae</taxon>
        <taxon>Pentapetalae</taxon>
        <taxon>rosids</taxon>
        <taxon>fabids</taxon>
        <taxon>Fabales</taxon>
        <taxon>Fabaceae</taxon>
        <taxon>Papilionoideae</taxon>
        <taxon>50 kb inversion clade</taxon>
        <taxon>NPAAA clade</taxon>
        <taxon>Hologalegina</taxon>
        <taxon>IRL clade</taxon>
        <taxon>Fabeae</taxon>
        <taxon>Lathyrus</taxon>
    </lineage>
</organism>
<feature type="compositionally biased region" description="Acidic residues" evidence="1">
    <location>
        <begin position="1"/>
        <end position="24"/>
    </location>
</feature>
<protein>
    <submittedName>
        <fullName evidence="2">Uncharacterized protein</fullName>
    </submittedName>
</protein>
<feature type="compositionally biased region" description="Basic and acidic residues" evidence="1">
    <location>
        <begin position="86"/>
        <end position="97"/>
    </location>
</feature>
<dbReference type="Proteomes" id="UP001058974">
    <property type="component" value="Chromosome 2"/>
</dbReference>
<dbReference type="EMBL" id="JAMSHJ010000002">
    <property type="protein sequence ID" value="KAI5434384.1"/>
    <property type="molecule type" value="Genomic_DNA"/>
</dbReference>
<feature type="compositionally biased region" description="Basic and acidic residues" evidence="1">
    <location>
        <begin position="37"/>
        <end position="46"/>
    </location>
</feature>
<feature type="region of interest" description="Disordered" evidence="1">
    <location>
        <begin position="84"/>
        <end position="108"/>
    </location>
</feature>